<proteinExistence type="predicted"/>
<organism evidence="2 3">
    <name type="scientific">Marasmiellus scandens</name>
    <dbReference type="NCBI Taxonomy" id="2682957"/>
    <lineage>
        <taxon>Eukaryota</taxon>
        <taxon>Fungi</taxon>
        <taxon>Dikarya</taxon>
        <taxon>Basidiomycota</taxon>
        <taxon>Agaricomycotina</taxon>
        <taxon>Agaricomycetes</taxon>
        <taxon>Agaricomycetidae</taxon>
        <taxon>Agaricales</taxon>
        <taxon>Marasmiineae</taxon>
        <taxon>Omphalotaceae</taxon>
        <taxon>Marasmiellus</taxon>
    </lineage>
</organism>
<feature type="region of interest" description="Disordered" evidence="1">
    <location>
        <begin position="268"/>
        <end position="342"/>
    </location>
</feature>
<accession>A0ABR1INK4</accession>
<reference evidence="2 3" key="1">
    <citation type="submission" date="2024-01" db="EMBL/GenBank/DDBJ databases">
        <title>A draft genome for the cacao thread blight pathogen Marasmiellus scandens.</title>
        <authorList>
            <person name="Baruah I.K."/>
            <person name="Leung J."/>
            <person name="Bukari Y."/>
            <person name="Amoako-Attah I."/>
            <person name="Meinhardt L.W."/>
            <person name="Bailey B.A."/>
            <person name="Cohen S.P."/>
        </authorList>
    </citation>
    <scope>NUCLEOTIDE SEQUENCE [LARGE SCALE GENOMIC DNA]</scope>
    <source>
        <strain evidence="2 3">GH-19</strain>
    </source>
</reference>
<dbReference type="EMBL" id="JBANRG010000109">
    <property type="protein sequence ID" value="KAK7435294.1"/>
    <property type="molecule type" value="Genomic_DNA"/>
</dbReference>
<gene>
    <name evidence="2" type="ORF">VKT23_019739</name>
</gene>
<evidence type="ECO:0000313" key="2">
    <source>
        <dbReference type="EMBL" id="KAK7435294.1"/>
    </source>
</evidence>
<dbReference type="Proteomes" id="UP001498398">
    <property type="component" value="Unassembled WGS sequence"/>
</dbReference>
<feature type="region of interest" description="Disordered" evidence="1">
    <location>
        <begin position="1"/>
        <end position="49"/>
    </location>
</feature>
<keyword evidence="3" id="KW-1185">Reference proteome</keyword>
<evidence type="ECO:0000313" key="3">
    <source>
        <dbReference type="Proteomes" id="UP001498398"/>
    </source>
</evidence>
<evidence type="ECO:0008006" key="4">
    <source>
        <dbReference type="Google" id="ProtNLM"/>
    </source>
</evidence>
<feature type="compositionally biased region" description="Low complexity" evidence="1">
    <location>
        <begin position="14"/>
        <end position="30"/>
    </location>
</feature>
<protein>
    <recommendedName>
        <fullName evidence="4">CxC1-like cysteine cluster associated with KDZ transposases domain-containing protein</fullName>
    </recommendedName>
</protein>
<comment type="caution">
    <text evidence="2">The sequence shown here is derived from an EMBL/GenBank/DDBJ whole genome shotgun (WGS) entry which is preliminary data.</text>
</comment>
<sequence>MGIRTRLRAPTNAESSPSRPEPRSSLSVRETTVCSSQPRREDEEPQVHLSHGQGLYQVCKAFHGTRTHLPEVEAIVNIPPFEPLPSPSKHASKREKGLNRWKTQVSNLVTPYLDLLRETDNLRLSPPLKTTGNACTCCRYARELIIDVVCFDKYESLTLWASECNPAANQLIRSGLFPCAPVYPTLAVDIRMLDFVTRLFLRVAPNHTAWCGAVEDYLYSQGYKLKGKDPLRRRFGNALCWFNSLQSATDMHVRSLLEHTRSEIREPLLSVSAPSRTRSRLHQASVEEVEDEDTASHVDPDPTSSIDIEFDTTPGQDSRKRHHSSEDRCEGEEGSVPLDRPSEYLRSRCPVCFGGDFNQETKRLTW</sequence>
<evidence type="ECO:0000256" key="1">
    <source>
        <dbReference type="SAM" id="MobiDB-lite"/>
    </source>
</evidence>
<name>A0ABR1INK4_9AGAR</name>